<dbReference type="OrthoDB" id="9796601at2"/>
<evidence type="ECO:0000313" key="4">
    <source>
        <dbReference type="EMBL" id="KEZ89473.1"/>
    </source>
</evidence>
<evidence type="ECO:0000313" key="5">
    <source>
        <dbReference type="Proteomes" id="UP000028525"/>
    </source>
</evidence>
<dbReference type="PANTHER" id="PTHR33495:SF2">
    <property type="entry name" value="ANTI-SIGMA FACTOR ANTAGONIST TM_1081-RELATED"/>
    <property type="match status" value="1"/>
</dbReference>
<feature type="domain" description="STAS" evidence="3">
    <location>
        <begin position="4"/>
        <end position="113"/>
    </location>
</feature>
<dbReference type="RefSeq" id="WP_038282729.1">
    <property type="nucleotide sequence ID" value="NZ_JPME01000018.1"/>
</dbReference>
<dbReference type="CDD" id="cd07043">
    <property type="entry name" value="STAS_anti-anti-sigma_factors"/>
    <property type="match status" value="1"/>
</dbReference>
<dbReference type="Pfam" id="PF01740">
    <property type="entry name" value="STAS"/>
    <property type="match status" value="1"/>
</dbReference>
<comment type="similarity">
    <text evidence="1 2">Belongs to the anti-sigma-factor antagonist family.</text>
</comment>
<organism evidence="4 5">
    <name type="scientific">Lacrimispora celerecrescens</name>
    <dbReference type="NCBI Taxonomy" id="29354"/>
    <lineage>
        <taxon>Bacteria</taxon>
        <taxon>Bacillati</taxon>
        <taxon>Bacillota</taxon>
        <taxon>Clostridia</taxon>
        <taxon>Lachnospirales</taxon>
        <taxon>Lachnospiraceae</taxon>
        <taxon>Lacrimispora</taxon>
    </lineage>
</organism>
<gene>
    <name evidence="4" type="ORF">IO98_16025</name>
</gene>
<proteinExistence type="inferred from homology"/>
<dbReference type="GO" id="GO:0043856">
    <property type="term" value="F:anti-sigma factor antagonist activity"/>
    <property type="evidence" value="ECO:0007669"/>
    <property type="project" value="InterPro"/>
</dbReference>
<dbReference type="PROSITE" id="PS50801">
    <property type="entry name" value="STAS"/>
    <property type="match status" value="1"/>
</dbReference>
<dbReference type="STRING" id="29354.IO98_16025"/>
<keyword evidence="5" id="KW-1185">Reference proteome</keyword>
<reference evidence="4 5" key="1">
    <citation type="submission" date="2014-07" db="EMBL/GenBank/DDBJ databases">
        <title>Draft genome of Clostridium celerecrescens 152B isolated from sediments associated with methane hydrate from Krishna Godavari basin.</title>
        <authorList>
            <person name="Honkalas V.S."/>
            <person name="Dabir A.P."/>
            <person name="Arora P."/>
            <person name="Dhakephalkar P.K."/>
        </authorList>
    </citation>
    <scope>NUCLEOTIDE SEQUENCE [LARGE SCALE GENOMIC DNA]</scope>
    <source>
        <strain evidence="4 5">152B</strain>
    </source>
</reference>
<dbReference type="PANTHER" id="PTHR33495">
    <property type="entry name" value="ANTI-SIGMA FACTOR ANTAGONIST TM_1081-RELATED-RELATED"/>
    <property type="match status" value="1"/>
</dbReference>
<sequence length="113" mass="12660">MNQPYFTYEAEGQTLIVHLPEELDHHNCSGLKYETDLILSENYIRRIVFDFSKTRFMDSSGIGILLNRYKQMALSGGSIAIYGAGPQALRILKIGGILKLMKLYDSKEAAVTG</sequence>
<dbReference type="Gene3D" id="3.30.750.24">
    <property type="entry name" value="STAS domain"/>
    <property type="match status" value="1"/>
</dbReference>
<name>A0A084JKI9_9FIRM</name>
<dbReference type="InterPro" id="IPR003658">
    <property type="entry name" value="Anti-sigma_ant"/>
</dbReference>
<dbReference type="InterPro" id="IPR036513">
    <property type="entry name" value="STAS_dom_sf"/>
</dbReference>
<protein>
    <recommendedName>
        <fullName evidence="2">Anti-sigma factor antagonist</fullName>
    </recommendedName>
</protein>
<comment type="caution">
    <text evidence="4">The sequence shown here is derived from an EMBL/GenBank/DDBJ whole genome shotgun (WGS) entry which is preliminary data.</text>
</comment>
<dbReference type="AlphaFoldDB" id="A0A084JKI9"/>
<evidence type="ECO:0000259" key="3">
    <source>
        <dbReference type="PROSITE" id="PS50801"/>
    </source>
</evidence>
<dbReference type="NCBIfam" id="TIGR00377">
    <property type="entry name" value="ant_ant_sig"/>
    <property type="match status" value="1"/>
</dbReference>
<evidence type="ECO:0000256" key="2">
    <source>
        <dbReference type="RuleBase" id="RU003749"/>
    </source>
</evidence>
<dbReference type="Proteomes" id="UP000028525">
    <property type="component" value="Unassembled WGS sequence"/>
</dbReference>
<dbReference type="SUPFAM" id="SSF52091">
    <property type="entry name" value="SpoIIaa-like"/>
    <property type="match status" value="1"/>
</dbReference>
<dbReference type="InterPro" id="IPR002645">
    <property type="entry name" value="STAS_dom"/>
</dbReference>
<evidence type="ECO:0000256" key="1">
    <source>
        <dbReference type="ARBA" id="ARBA00009013"/>
    </source>
</evidence>
<dbReference type="EMBL" id="JPME01000018">
    <property type="protein sequence ID" value="KEZ89473.1"/>
    <property type="molecule type" value="Genomic_DNA"/>
</dbReference>
<accession>A0A084JKI9</accession>